<accession>A0A7S0KIR4</accession>
<dbReference type="PANTHER" id="PTHR19305">
    <property type="entry name" value="SYNAPTOSOMAL ASSOCIATED PROTEIN"/>
    <property type="match status" value="1"/>
</dbReference>
<dbReference type="InterPro" id="IPR000727">
    <property type="entry name" value="T_SNARE_dom"/>
</dbReference>
<sequence length="278" mass="30908">MANSADIILRSQGLLKKYEHYLPDEKPMAPVTGKVDGFTTMFSSLQFNLKDLIAKAEEIKAEKNKAAIATANAEIRRGKNYLRGELPKLRKMMEKKMKGLTDEEKEERVSQVDNFEYQIECVPDGVNKAPPAPPKPRGAGGDAGGGTGGGARRHVTINMEDLEKGEGVSMEHSKESRAFRDEFEEAKQRQDEGLDEISKGLSVLKNLGGEMDDEIKRQTPILDVIDEKLDSTTSEMRTANGKLKKVITSMRSTRNFCVDVILIFLILGIAMFFFNSFG</sequence>
<keyword evidence="5" id="KW-0472">Membrane</keyword>
<dbReference type="InterPro" id="IPR006012">
    <property type="entry name" value="Syntaxin/epimorphin_CS"/>
</dbReference>
<dbReference type="Gene3D" id="1.20.5.110">
    <property type="match status" value="1"/>
</dbReference>
<dbReference type="SMART" id="SM00397">
    <property type="entry name" value="t_SNARE"/>
    <property type="match status" value="1"/>
</dbReference>
<protein>
    <recommendedName>
        <fullName evidence="6">t-SNARE coiled-coil homology domain-containing protein</fullName>
    </recommendedName>
</protein>
<organism evidence="7">
    <name type="scientific">Micromonas pusilla</name>
    <name type="common">Picoplanktonic green alga</name>
    <name type="synonym">Chromulina pusilla</name>
    <dbReference type="NCBI Taxonomy" id="38833"/>
    <lineage>
        <taxon>Eukaryota</taxon>
        <taxon>Viridiplantae</taxon>
        <taxon>Chlorophyta</taxon>
        <taxon>Mamiellophyceae</taxon>
        <taxon>Mamiellales</taxon>
        <taxon>Mamiellaceae</taxon>
        <taxon>Micromonas</taxon>
    </lineage>
</organism>
<evidence type="ECO:0000256" key="1">
    <source>
        <dbReference type="ARBA" id="ARBA00009063"/>
    </source>
</evidence>
<dbReference type="GO" id="GO:0005886">
    <property type="term" value="C:plasma membrane"/>
    <property type="evidence" value="ECO:0007669"/>
    <property type="project" value="TreeGrafter"/>
</dbReference>
<feature type="domain" description="T-SNARE coiled-coil homology" evidence="6">
    <location>
        <begin position="184"/>
        <end position="246"/>
    </location>
</feature>
<dbReference type="AlphaFoldDB" id="A0A7S0KIR4"/>
<feature type="transmembrane region" description="Helical" evidence="5">
    <location>
        <begin position="256"/>
        <end position="274"/>
    </location>
</feature>
<dbReference type="PROSITE" id="PS00914">
    <property type="entry name" value="SYNTAXIN"/>
    <property type="match status" value="1"/>
</dbReference>
<comment type="similarity">
    <text evidence="1">Belongs to the syntaxin family.</text>
</comment>
<keyword evidence="5" id="KW-1133">Transmembrane helix</keyword>
<keyword evidence="2" id="KW-0813">Transport</keyword>
<evidence type="ECO:0000313" key="7">
    <source>
        <dbReference type="EMBL" id="CAD8582657.1"/>
    </source>
</evidence>
<keyword evidence="3" id="KW-0175">Coiled coil</keyword>
<evidence type="ECO:0000259" key="6">
    <source>
        <dbReference type="PROSITE" id="PS50192"/>
    </source>
</evidence>
<evidence type="ECO:0000256" key="3">
    <source>
        <dbReference type="SAM" id="Coils"/>
    </source>
</evidence>
<dbReference type="GO" id="GO:0005484">
    <property type="term" value="F:SNAP receptor activity"/>
    <property type="evidence" value="ECO:0007669"/>
    <property type="project" value="InterPro"/>
</dbReference>
<dbReference type="PROSITE" id="PS50192">
    <property type="entry name" value="T_SNARE"/>
    <property type="match status" value="1"/>
</dbReference>
<dbReference type="GO" id="GO:0006886">
    <property type="term" value="P:intracellular protein transport"/>
    <property type="evidence" value="ECO:0007669"/>
    <property type="project" value="InterPro"/>
</dbReference>
<gene>
    <name evidence="7" type="ORF">MSP1404_LOCUS3679</name>
</gene>
<keyword evidence="2" id="KW-0653">Protein transport</keyword>
<evidence type="ECO:0000256" key="2">
    <source>
        <dbReference type="ARBA" id="ARBA00022927"/>
    </source>
</evidence>
<evidence type="ECO:0000256" key="5">
    <source>
        <dbReference type="SAM" id="Phobius"/>
    </source>
</evidence>
<dbReference type="PANTHER" id="PTHR19305:SF35">
    <property type="entry name" value="SYNTAXIN-72"/>
    <property type="match status" value="1"/>
</dbReference>
<feature type="region of interest" description="Disordered" evidence="4">
    <location>
        <begin position="123"/>
        <end position="153"/>
    </location>
</feature>
<proteinExistence type="inferred from homology"/>
<dbReference type="CDD" id="cd15841">
    <property type="entry name" value="SNARE_Qc"/>
    <property type="match status" value="1"/>
</dbReference>
<feature type="compositionally biased region" description="Gly residues" evidence="4">
    <location>
        <begin position="138"/>
        <end position="150"/>
    </location>
</feature>
<feature type="coiled-coil region" evidence="3">
    <location>
        <begin position="42"/>
        <end position="69"/>
    </location>
</feature>
<dbReference type="EMBL" id="HBEV01004829">
    <property type="protein sequence ID" value="CAD8582657.1"/>
    <property type="molecule type" value="Transcribed_RNA"/>
</dbReference>
<name>A0A7S0KIR4_MICPS</name>
<evidence type="ECO:0000256" key="4">
    <source>
        <dbReference type="SAM" id="MobiDB-lite"/>
    </source>
</evidence>
<keyword evidence="5" id="KW-0812">Transmembrane</keyword>
<dbReference type="SUPFAM" id="SSF58038">
    <property type="entry name" value="SNARE fusion complex"/>
    <property type="match status" value="1"/>
</dbReference>
<dbReference type="Pfam" id="PF05739">
    <property type="entry name" value="SNARE"/>
    <property type="match status" value="1"/>
</dbReference>
<reference evidence="7" key="1">
    <citation type="submission" date="2021-01" db="EMBL/GenBank/DDBJ databases">
        <authorList>
            <person name="Corre E."/>
            <person name="Pelletier E."/>
            <person name="Niang G."/>
            <person name="Scheremetjew M."/>
            <person name="Finn R."/>
            <person name="Kale V."/>
            <person name="Holt S."/>
            <person name="Cochrane G."/>
            <person name="Meng A."/>
            <person name="Brown T."/>
            <person name="Cohen L."/>
        </authorList>
    </citation>
    <scope>NUCLEOTIDE SEQUENCE</scope>
    <source>
        <strain evidence="7">CCMP494</strain>
    </source>
</reference>